<reference evidence="1 2" key="1">
    <citation type="submission" date="2024-01" db="EMBL/GenBank/DDBJ databases">
        <title>Genome assemblies of Stephania.</title>
        <authorList>
            <person name="Yang L."/>
        </authorList>
    </citation>
    <scope>NUCLEOTIDE SEQUENCE [LARGE SCALE GENOMIC DNA]</scope>
    <source>
        <strain evidence="1">QJT</strain>
        <tissue evidence="1">Leaf</tissue>
    </source>
</reference>
<keyword evidence="2" id="KW-1185">Reference proteome</keyword>
<gene>
    <name evidence="1" type="ORF">Sjap_007770</name>
</gene>
<protein>
    <submittedName>
        <fullName evidence="1">Uncharacterized protein</fullName>
    </submittedName>
</protein>
<proteinExistence type="predicted"/>
<accession>A0AAP0JP55</accession>
<organism evidence="1 2">
    <name type="scientific">Stephania japonica</name>
    <dbReference type="NCBI Taxonomy" id="461633"/>
    <lineage>
        <taxon>Eukaryota</taxon>
        <taxon>Viridiplantae</taxon>
        <taxon>Streptophyta</taxon>
        <taxon>Embryophyta</taxon>
        <taxon>Tracheophyta</taxon>
        <taxon>Spermatophyta</taxon>
        <taxon>Magnoliopsida</taxon>
        <taxon>Ranunculales</taxon>
        <taxon>Menispermaceae</taxon>
        <taxon>Menispermoideae</taxon>
        <taxon>Cissampelideae</taxon>
        <taxon>Stephania</taxon>
    </lineage>
</organism>
<dbReference type="EMBL" id="JBBNAE010000003">
    <property type="protein sequence ID" value="KAK9137176.1"/>
    <property type="molecule type" value="Genomic_DNA"/>
</dbReference>
<evidence type="ECO:0000313" key="1">
    <source>
        <dbReference type="EMBL" id="KAK9137176.1"/>
    </source>
</evidence>
<name>A0AAP0JP55_9MAGN</name>
<evidence type="ECO:0000313" key="2">
    <source>
        <dbReference type="Proteomes" id="UP001417504"/>
    </source>
</evidence>
<dbReference type="AlphaFoldDB" id="A0AAP0JP55"/>
<dbReference type="Proteomes" id="UP001417504">
    <property type="component" value="Unassembled WGS sequence"/>
</dbReference>
<sequence length="174" mass="19592">MQGVYPKLRTNGYQICGLTCHIIGDSLEILQLIQDFPQIRELKIGFIRHPWFGEEHTEDSRVKLMDQLLAGKQQWLFVNSHVVGHYGFSLLGGTDIGFYNPYLKTPTVVVKYSVVAMKSADLQASVIKDLLFVHGGGPTVNSWLNSPNIPSTFLNGLPPSLPLLRLCRSRFFFN</sequence>
<comment type="caution">
    <text evidence="1">The sequence shown here is derived from an EMBL/GenBank/DDBJ whole genome shotgun (WGS) entry which is preliminary data.</text>
</comment>